<dbReference type="AlphaFoldDB" id="A0AAP2Q7B0"/>
<evidence type="ECO:0000313" key="2">
    <source>
        <dbReference type="EMBL" id="MCB6518301.1"/>
    </source>
</evidence>
<organism evidence="2 3">
    <name type="scientific">Parabacteroides distasonis</name>
    <dbReference type="NCBI Taxonomy" id="823"/>
    <lineage>
        <taxon>Bacteria</taxon>
        <taxon>Pseudomonadati</taxon>
        <taxon>Bacteroidota</taxon>
        <taxon>Bacteroidia</taxon>
        <taxon>Bacteroidales</taxon>
        <taxon>Tannerellaceae</taxon>
        <taxon>Parabacteroides</taxon>
    </lineage>
</organism>
<gene>
    <name evidence="2" type="ORF">LI194_10870</name>
</gene>
<evidence type="ECO:0000313" key="3">
    <source>
        <dbReference type="Proteomes" id="UP001198806"/>
    </source>
</evidence>
<evidence type="ECO:0000256" key="1">
    <source>
        <dbReference type="SAM" id="SignalP"/>
    </source>
</evidence>
<accession>A0AAP2Q7B0</accession>
<keyword evidence="1" id="KW-0732">Signal</keyword>
<feature type="chain" id="PRO_5043051107" evidence="1">
    <location>
        <begin position="21"/>
        <end position="239"/>
    </location>
</feature>
<feature type="signal peptide" evidence="1">
    <location>
        <begin position="1"/>
        <end position="20"/>
    </location>
</feature>
<dbReference type="EMBL" id="JAJCNI010000011">
    <property type="protein sequence ID" value="MCB6518301.1"/>
    <property type="molecule type" value="Genomic_DNA"/>
</dbReference>
<sequence>MRKLLGFLCVCALAIATARAQDAVDDYVSSAAGQSVIYHGKEQLKYPTSIRNHPYLKSEKYVPGDLSFEGILYKDVKMRLDLYKNELLLLSPDNRYNIVLPSDRVDYAEFHGYDIFYRYPDERSGNLPEGYYLRLYEGKCTVLGKWSCILSKTIKDMKLDESFDQSVKYYIRKEGVYYTVRSKGSVLKVLKSKKKELARYIKRRKLDFKHAPEEAIVAVVRQYEQLNEIPWERAYISVW</sequence>
<name>A0AAP2Q7B0_PARDI</name>
<dbReference type="RefSeq" id="WP_158532795.1">
    <property type="nucleotide sequence ID" value="NZ_JAHOOC010000014.1"/>
</dbReference>
<proteinExistence type="predicted"/>
<dbReference type="Proteomes" id="UP001198806">
    <property type="component" value="Unassembled WGS sequence"/>
</dbReference>
<protein>
    <submittedName>
        <fullName evidence="2">Uncharacterized protein</fullName>
    </submittedName>
</protein>
<reference evidence="2" key="1">
    <citation type="submission" date="2021-10" db="EMBL/GenBank/DDBJ databases">
        <title>Collection of gut derived symbiotic bacterial strains cultured from healthy donors.</title>
        <authorList>
            <person name="Lin H."/>
            <person name="Littmann E."/>
            <person name="Kohout C."/>
            <person name="Pamer E.G."/>
        </authorList>
    </citation>
    <scope>NUCLEOTIDE SEQUENCE</scope>
    <source>
        <strain evidence="2">DFI.2.94</strain>
    </source>
</reference>
<comment type="caution">
    <text evidence="2">The sequence shown here is derived from an EMBL/GenBank/DDBJ whole genome shotgun (WGS) entry which is preliminary data.</text>
</comment>